<dbReference type="Gene3D" id="2.60.40.10">
    <property type="entry name" value="Immunoglobulins"/>
    <property type="match status" value="1"/>
</dbReference>
<sequence>MKHIFSSNYWRKLGRGSRWAALLLAAPLAASAANPVLRIQGLGSLSGNGDVTAFVDQVEIVRVSDGMVMAGAVANPGFETNGLAAGQSSYNTPGGAPWTFNNRSGISRNGSGFGSTAPQGDAVAFLQSQGGINGLVDQGLMLADGLYQVRFLTAQRTNCCGGTIDQRLNVLINGTSVGTIQPPSSVSYATFTSNAFVVGSPNNALAFDGVDDYVALPSTTPVPVSNSNYTIEAWIKPTAMGDYGIIGWGNYGTTNQVNALRLYSGGLINYWWGNDAIIPTANLSGRWHHVAATFDGTTRRIYLDGVQAGSDTPGAGHAVPNANNLRIGSTNPPPSGLGEYFPGSIDEVRVYNTGLTAAQVQADMFSTNPAVPGNQVAYYDFNQGTAGGSNGGRTTLNDGSGFNNNGTLTNFTLLGTTSNFVRSFPTITQVSPVSGPRGSSVLIAGTNLKDATSFAFNGTAVSPFTTPTDDFSTSVTVPATATTGPVSTASATLTTFTGPVFTVNGTDLVVSTGTQTSPTPIPAGSYNSITVTNTGNGVLSGNVSVDAFLTVQPGGGLSDGCALISGAGSFTLGAGSILGICNAAGISSSGATGSVQVTGTRSFSTAAQYGYTGAAAVTGNGLPSTVASLAINTAGNVTLSAPVAVTAAVGVGGAGNLVLNGQALTLLSNASGTALARNSSTGVVVGNATVQRYIDPSLNPGLGYRHYSAPVSNSTVADLATAGFSPEISQAATYNSSATPGTTTPFPTVFGYDQSRVTLANAYAPFDRGYVVPVALTTPLAVGSGYAVNLPASALVDFVGTLTNGDQAPLALSRVAGNTDAGWQLLGNPYPAPLDYSLVAPADRLNLDGAIYVYSSTSQYGGQYRSYVNGIGGNPVLPVAQGFFVRVSSGQTSGSLTFRNSQRLTTANATTFQRTTTDTRPLVHLDLRGATGSADALYAYAETGATPAFDSQFDAEKIANSTGLNLSSNATSGQRLAIDGRPVFDAATVLALNVGVPAAGTYTLAAIALNNLPVGLDAYLRDAQTGQTVNLRTQPSYAFTVTAAQATALLVGRFSLQFSASALATAPALTAAQVALYPNPARARFSVLMPGVAGATSVQAELVNALGQVVRRQAAALPVSGATLTVETSELAAGVYTLRLQAGNTALAKRVVLQ</sequence>
<organism evidence="5 6">
    <name type="scientific">Hymenobacter glaciei</name>
    <dbReference type="NCBI Taxonomy" id="877209"/>
    <lineage>
        <taxon>Bacteria</taxon>
        <taxon>Pseudomonadati</taxon>
        <taxon>Bacteroidota</taxon>
        <taxon>Cytophagia</taxon>
        <taxon>Cytophagales</taxon>
        <taxon>Hymenobacteraceae</taxon>
        <taxon>Hymenobacter</taxon>
    </lineage>
</organism>
<feature type="signal peptide" evidence="3">
    <location>
        <begin position="1"/>
        <end position="32"/>
    </location>
</feature>
<proteinExistence type="predicted"/>
<protein>
    <recommendedName>
        <fullName evidence="4">LamG-like jellyroll fold domain-containing protein</fullName>
    </recommendedName>
</protein>
<dbReference type="SMART" id="SM00560">
    <property type="entry name" value="LamGL"/>
    <property type="match status" value="1"/>
</dbReference>
<evidence type="ECO:0000256" key="1">
    <source>
        <dbReference type="ARBA" id="ARBA00022729"/>
    </source>
</evidence>
<evidence type="ECO:0000256" key="3">
    <source>
        <dbReference type="SAM" id="SignalP"/>
    </source>
</evidence>
<dbReference type="SUPFAM" id="SSF49899">
    <property type="entry name" value="Concanavalin A-like lectins/glucanases"/>
    <property type="match status" value="1"/>
</dbReference>
<name>A0ABP7UAJ2_9BACT</name>
<dbReference type="Proteomes" id="UP001501469">
    <property type="component" value="Unassembled WGS sequence"/>
</dbReference>
<keyword evidence="1 3" id="KW-0732">Signal</keyword>
<dbReference type="Pfam" id="PF18962">
    <property type="entry name" value="Por_Secre_tail"/>
    <property type="match status" value="1"/>
</dbReference>
<dbReference type="EMBL" id="BAABDK010000017">
    <property type="protein sequence ID" value="GAA4039006.1"/>
    <property type="molecule type" value="Genomic_DNA"/>
</dbReference>
<feature type="chain" id="PRO_5045118647" description="LamG-like jellyroll fold domain-containing protein" evidence="3">
    <location>
        <begin position="33"/>
        <end position="1154"/>
    </location>
</feature>
<accession>A0ABP7UAJ2</accession>
<dbReference type="InterPro" id="IPR006558">
    <property type="entry name" value="LamG-like"/>
</dbReference>
<reference evidence="6" key="1">
    <citation type="journal article" date="2019" name="Int. J. Syst. Evol. Microbiol.">
        <title>The Global Catalogue of Microorganisms (GCM) 10K type strain sequencing project: providing services to taxonomists for standard genome sequencing and annotation.</title>
        <authorList>
            <consortium name="The Broad Institute Genomics Platform"/>
            <consortium name="The Broad Institute Genome Sequencing Center for Infectious Disease"/>
            <person name="Wu L."/>
            <person name="Ma J."/>
        </authorList>
    </citation>
    <scope>NUCLEOTIDE SEQUENCE [LARGE SCALE GENOMIC DNA]</scope>
    <source>
        <strain evidence="6">JCM 17225</strain>
    </source>
</reference>
<dbReference type="NCBIfam" id="TIGR04183">
    <property type="entry name" value="Por_Secre_tail"/>
    <property type="match status" value="1"/>
</dbReference>
<feature type="domain" description="LamG-like jellyroll fold" evidence="4">
    <location>
        <begin position="227"/>
        <end position="358"/>
    </location>
</feature>
<evidence type="ECO:0000256" key="2">
    <source>
        <dbReference type="ARBA" id="ARBA00023157"/>
    </source>
</evidence>
<evidence type="ECO:0000259" key="4">
    <source>
        <dbReference type="SMART" id="SM00560"/>
    </source>
</evidence>
<dbReference type="Pfam" id="PF13385">
    <property type="entry name" value="Laminin_G_3"/>
    <property type="match status" value="1"/>
</dbReference>
<keyword evidence="2" id="KW-1015">Disulfide bond</keyword>
<keyword evidence="6" id="KW-1185">Reference proteome</keyword>
<dbReference type="InterPro" id="IPR013783">
    <property type="entry name" value="Ig-like_fold"/>
</dbReference>
<gene>
    <name evidence="5" type="ORF">GCM10022409_25830</name>
</gene>
<dbReference type="InterPro" id="IPR026444">
    <property type="entry name" value="Secre_tail"/>
</dbReference>
<dbReference type="InterPro" id="IPR013320">
    <property type="entry name" value="ConA-like_dom_sf"/>
</dbReference>
<evidence type="ECO:0000313" key="5">
    <source>
        <dbReference type="EMBL" id="GAA4039006.1"/>
    </source>
</evidence>
<evidence type="ECO:0000313" key="6">
    <source>
        <dbReference type="Proteomes" id="UP001501469"/>
    </source>
</evidence>
<dbReference type="RefSeq" id="WP_345055093.1">
    <property type="nucleotide sequence ID" value="NZ_BAABDK010000017.1"/>
</dbReference>
<comment type="caution">
    <text evidence="5">The sequence shown here is derived from an EMBL/GenBank/DDBJ whole genome shotgun (WGS) entry which is preliminary data.</text>
</comment>
<dbReference type="Gene3D" id="2.60.120.200">
    <property type="match status" value="1"/>
</dbReference>